<dbReference type="HOGENOM" id="CLU_698460_0_0_1"/>
<feature type="compositionally biased region" description="Basic and acidic residues" evidence="1">
    <location>
        <begin position="172"/>
        <end position="184"/>
    </location>
</feature>
<evidence type="ECO:0000313" key="3">
    <source>
        <dbReference type="Proteomes" id="UP000001072"/>
    </source>
</evidence>
<dbReference type="VEuPathDB" id="FungiDB:MELLADRAFT_65066"/>
<evidence type="ECO:0000313" key="2">
    <source>
        <dbReference type="EMBL" id="EGG04193.1"/>
    </source>
</evidence>
<dbReference type="EMBL" id="GL883120">
    <property type="protein sequence ID" value="EGG04193.1"/>
    <property type="molecule type" value="Genomic_DNA"/>
</dbReference>
<feature type="compositionally biased region" description="Polar residues" evidence="1">
    <location>
        <begin position="150"/>
        <end position="171"/>
    </location>
</feature>
<dbReference type="RefSeq" id="XP_007412654.1">
    <property type="nucleotide sequence ID" value="XM_007412592.1"/>
</dbReference>
<name>F4RTV3_MELLP</name>
<dbReference type="Proteomes" id="UP000001072">
    <property type="component" value="Unassembled WGS sequence"/>
</dbReference>
<gene>
    <name evidence="2" type="ORF">MELLADRAFT_65066</name>
</gene>
<protein>
    <submittedName>
        <fullName evidence="2">Uncharacterized protein</fullName>
    </submittedName>
</protein>
<keyword evidence="3" id="KW-1185">Reference proteome</keyword>
<sequence>MITNFSDGTPWCFMIDALFSFRSTRERDYVRNPTEILNELISRAWDPKTLDHEGLGSEPRFRKDEGTSRLSHPGINCFYSRESDKVVVDVRVYFQTTLQNSIDDAVTNLRAQANPETPKRHLQLENRLKAIQKIIAQDWIPEEAQETDKGSSSTAIESQAVLSTSTVNQAKQDAREGIKPDHQGASDGSPEVIRIPSLSRLGKVHEVITSPNSRTPADTSSEIGEKIAEKISKILQEADPTQPDLIIDSDIRSHVTSREQQLNVKEMVQSLARVMKAPTRSKIDTPHSRAIRSASWDALIYLAYFNPKAEAELLQLYEKLENQEFLSAHVLNLYKRFVSSDFSTITLQKTLSELEVPKEHAQYADFFQFHDRFLTVHPVAQERFEKLFREHKTQG</sequence>
<evidence type="ECO:0000256" key="1">
    <source>
        <dbReference type="SAM" id="MobiDB-lite"/>
    </source>
</evidence>
<dbReference type="GeneID" id="18930374"/>
<accession>F4RTV3</accession>
<dbReference type="KEGG" id="mlr:MELLADRAFT_65066"/>
<dbReference type="InParanoid" id="F4RTV3"/>
<dbReference type="AlphaFoldDB" id="F4RTV3"/>
<feature type="region of interest" description="Disordered" evidence="1">
    <location>
        <begin position="142"/>
        <end position="191"/>
    </location>
</feature>
<proteinExistence type="predicted"/>
<reference evidence="3" key="1">
    <citation type="journal article" date="2011" name="Proc. Natl. Acad. Sci. U.S.A.">
        <title>Obligate biotrophy features unraveled by the genomic analysis of rust fungi.</title>
        <authorList>
            <person name="Duplessis S."/>
            <person name="Cuomo C.A."/>
            <person name="Lin Y.-C."/>
            <person name="Aerts A."/>
            <person name="Tisserant E."/>
            <person name="Veneault-Fourrey C."/>
            <person name="Joly D.L."/>
            <person name="Hacquard S."/>
            <person name="Amselem J."/>
            <person name="Cantarel B.L."/>
            <person name="Chiu R."/>
            <person name="Coutinho P.M."/>
            <person name="Feau N."/>
            <person name="Field M."/>
            <person name="Frey P."/>
            <person name="Gelhaye E."/>
            <person name="Goldberg J."/>
            <person name="Grabherr M.G."/>
            <person name="Kodira C.D."/>
            <person name="Kohler A."/>
            <person name="Kuees U."/>
            <person name="Lindquist E.A."/>
            <person name="Lucas S.M."/>
            <person name="Mago R."/>
            <person name="Mauceli E."/>
            <person name="Morin E."/>
            <person name="Murat C."/>
            <person name="Pangilinan J.L."/>
            <person name="Park R."/>
            <person name="Pearson M."/>
            <person name="Quesneville H."/>
            <person name="Rouhier N."/>
            <person name="Sakthikumar S."/>
            <person name="Salamov A.A."/>
            <person name="Schmutz J."/>
            <person name="Selles B."/>
            <person name="Shapiro H."/>
            <person name="Tanguay P."/>
            <person name="Tuskan G.A."/>
            <person name="Henrissat B."/>
            <person name="Van de Peer Y."/>
            <person name="Rouze P."/>
            <person name="Ellis J.G."/>
            <person name="Dodds P.N."/>
            <person name="Schein J.E."/>
            <person name="Zhong S."/>
            <person name="Hamelin R.C."/>
            <person name="Grigoriev I.V."/>
            <person name="Szabo L.J."/>
            <person name="Martin F."/>
        </authorList>
    </citation>
    <scope>NUCLEOTIDE SEQUENCE [LARGE SCALE GENOMIC DNA]</scope>
    <source>
        <strain evidence="3">98AG31 / pathotype 3-4-7</strain>
    </source>
</reference>
<organism evidence="3">
    <name type="scientific">Melampsora larici-populina (strain 98AG31 / pathotype 3-4-7)</name>
    <name type="common">Poplar leaf rust fungus</name>
    <dbReference type="NCBI Taxonomy" id="747676"/>
    <lineage>
        <taxon>Eukaryota</taxon>
        <taxon>Fungi</taxon>
        <taxon>Dikarya</taxon>
        <taxon>Basidiomycota</taxon>
        <taxon>Pucciniomycotina</taxon>
        <taxon>Pucciniomycetes</taxon>
        <taxon>Pucciniales</taxon>
        <taxon>Melampsoraceae</taxon>
        <taxon>Melampsora</taxon>
    </lineage>
</organism>
<dbReference type="OrthoDB" id="10415893at2759"/>